<dbReference type="InterPro" id="IPR023302">
    <property type="entry name" value="Pept_S9A_N"/>
</dbReference>
<evidence type="ECO:0000313" key="4">
    <source>
        <dbReference type="Proteomes" id="UP001139887"/>
    </source>
</evidence>
<feature type="domain" description="Peptidase S9A N-terminal" evidence="2">
    <location>
        <begin position="3"/>
        <end position="361"/>
    </location>
</feature>
<dbReference type="Gene3D" id="2.130.10.120">
    <property type="entry name" value="Prolyl oligopeptidase, N-terminal domain"/>
    <property type="match status" value="1"/>
</dbReference>
<dbReference type="PANTHER" id="PTHR11757">
    <property type="entry name" value="PROTEASE FAMILY S9A OLIGOPEPTIDASE"/>
    <property type="match status" value="1"/>
</dbReference>
<evidence type="ECO:0000313" key="3">
    <source>
        <dbReference type="EMBL" id="KAJ2847571.1"/>
    </source>
</evidence>
<dbReference type="Proteomes" id="UP001139887">
    <property type="component" value="Unassembled WGS sequence"/>
</dbReference>
<dbReference type="PANTHER" id="PTHR11757:SF19">
    <property type="entry name" value="PROLYL ENDOPEPTIDASE-LIKE"/>
    <property type="match status" value="1"/>
</dbReference>
<reference evidence="3" key="1">
    <citation type="submission" date="2022-07" db="EMBL/GenBank/DDBJ databases">
        <title>Phylogenomic reconstructions and comparative analyses of Kickxellomycotina fungi.</title>
        <authorList>
            <person name="Reynolds N.K."/>
            <person name="Stajich J.E."/>
            <person name="Barry K."/>
            <person name="Grigoriev I.V."/>
            <person name="Crous P."/>
            <person name="Smith M.E."/>
        </authorList>
    </citation>
    <scope>NUCLEOTIDE SEQUENCE</scope>
    <source>
        <strain evidence="3">NRRL 1566</strain>
    </source>
</reference>
<dbReference type="EMBL" id="JANBUW010000293">
    <property type="protein sequence ID" value="KAJ2847571.1"/>
    <property type="molecule type" value="Genomic_DNA"/>
</dbReference>
<comment type="caution">
    <text evidence="3">The sequence shown here is derived from an EMBL/GenBank/DDBJ whole genome shotgun (WGS) entry which is preliminary data.</text>
</comment>
<accession>A0A9W8I9I3</accession>
<dbReference type="GO" id="GO:0004252">
    <property type="term" value="F:serine-type endopeptidase activity"/>
    <property type="evidence" value="ECO:0007669"/>
    <property type="project" value="InterPro"/>
</dbReference>
<comment type="similarity">
    <text evidence="1">Belongs to the peptidase S9A family.</text>
</comment>
<name>A0A9W8I9I3_9FUNG</name>
<evidence type="ECO:0000256" key="1">
    <source>
        <dbReference type="ARBA" id="ARBA00005228"/>
    </source>
</evidence>
<dbReference type="InterPro" id="IPR051543">
    <property type="entry name" value="Serine_Peptidase_S9A"/>
</dbReference>
<dbReference type="OrthoDB" id="248387at2759"/>
<sequence>MQTSIANDMMSATEVEKLPPPIETQSGSFVYYSKISANGSRLYSRRLAKEANSEQVLIDSGMLAAQHNCEIKNVLVSDNHRYIGCMVTNNDGPHTETCDLMIYLVEDTGSAKHVETLKDVFNFVFGTDDKLLYTVLNDKLRAHQICCHQIGTPQQTDTDIFTENDDECFVDITRTKDAKFIIINSSTLDSSEVRVLAINDIIPKKAGKLNTKLLRSRQRGVEYFIDHYGEEFVILTNSPLDDSLSDLKDQTLPFRLMKAPSKCPESNNWRELLSVASDEKIEDVEIFRDYIMITVKRQGHPAVIVHDRVANTNAELQLPNKGNCVVRPGSNPQFNTSIARLSFSSPVHMDSVIEYDLKTLKARKQWASVPLHINPDEYIVHREYVANSNISIPMTFIHHKSVELGHG</sequence>
<protein>
    <recommendedName>
        <fullName evidence="2">Peptidase S9A N-terminal domain-containing protein</fullName>
    </recommendedName>
</protein>
<organism evidence="3 4">
    <name type="scientific">Coemansia brasiliensis</name>
    <dbReference type="NCBI Taxonomy" id="2650707"/>
    <lineage>
        <taxon>Eukaryota</taxon>
        <taxon>Fungi</taxon>
        <taxon>Fungi incertae sedis</taxon>
        <taxon>Zoopagomycota</taxon>
        <taxon>Kickxellomycotina</taxon>
        <taxon>Kickxellomycetes</taxon>
        <taxon>Kickxellales</taxon>
        <taxon>Kickxellaceae</taxon>
        <taxon>Coemansia</taxon>
    </lineage>
</organism>
<dbReference type="SUPFAM" id="SSF50993">
    <property type="entry name" value="Peptidase/esterase 'gauge' domain"/>
    <property type="match status" value="1"/>
</dbReference>
<dbReference type="AlphaFoldDB" id="A0A9W8I9I3"/>
<dbReference type="Pfam" id="PF02897">
    <property type="entry name" value="Peptidase_S9_N"/>
    <property type="match status" value="1"/>
</dbReference>
<evidence type="ECO:0000259" key="2">
    <source>
        <dbReference type="Pfam" id="PF02897"/>
    </source>
</evidence>
<keyword evidence="4" id="KW-1185">Reference proteome</keyword>
<gene>
    <name evidence="3" type="ORF">IWW36_003788</name>
</gene>
<proteinExistence type="inferred from homology"/>